<dbReference type="InterPro" id="IPR036390">
    <property type="entry name" value="WH_DNA-bd_sf"/>
</dbReference>
<sequence>MSSNRGQNPHGLKQIGLDQIWDDLRAGIHQVYTRQSMAKSRYMELYTHVYNYCTSVHQSSQGRGSAVPNKPSKKSSTPGGAQFVGLELYKRLKEFLKNYLTSLLMDGEDLMDECVLKFYTQQWEDYRFSSKVLNGICAYLNRHWVRRECDEGRKGIYEIYSVRGRKEGRKEGRGCLCVTNAVLKLIEKERNGETINTRLISGVVQSYVELGLNEEDAFAKGPTLSVYKEYFECQFLTDTERFYTRESTEFLQQNPVTEYMKKAEARLLEEQRRVQVYLHESTQDELARRCEQVLIEKHLEIFHTEFQNLLDADKNQDLGRMYNLVSRITDGLGELKKLLETHIHNQGLAAIEKCGEAALNDPKVYVQTTLNVHKKYNALVMSAFNNDAGFVAALDKACGRFINNNTVTKMAQSSSKSPELLARYCDSLLKKSSKNPEEAELEDTLNQVMVVFKYIEDKDVFQKFYAKMLAKRLVHQNSASDDAEASMISKLKQACGFEYTSKLQRMFQDIGVSKDLNEQFKKHLTNSEPLDLDFSIQVLSSGSWPFQQSCTFALPSEASTFQMAILLQYNTEDLYSVQQLTDSTQIKTDILVQVLQILLKSKLLVLEDENANIDEVEFKPETLIKLFLGYKNKKLRVNINVPMKTEQKQEQETTHKNIEEDRKLLIQAAIVRIMKMRKVLKHQQLLAEVLNQLSSRFKPRVPVIKKCIDILIEKEYLERVDGEKDTYSYLA</sequence>
<proteinExistence type="inferred from homology"/>
<dbReference type="InterPro" id="IPR045093">
    <property type="entry name" value="Cullin"/>
</dbReference>
<evidence type="ECO:0000256" key="6">
    <source>
        <dbReference type="ARBA" id="ARBA00022843"/>
    </source>
</evidence>
<dbReference type="GO" id="GO:0006915">
    <property type="term" value="P:apoptotic process"/>
    <property type="evidence" value="ECO:0007669"/>
    <property type="project" value="UniProtKB-ARBA"/>
</dbReference>
<dbReference type="AlphaFoldDB" id="A0A8C8DAA3"/>
<dbReference type="GO" id="GO:0031146">
    <property type="term" value="P:SCF-dependent proteasomal ubiquitin-dependent protein catabolic process"/>
    <property type="evidence" value="ECO:0007669"/>
    <property type="project" value="UniProtKB-ARBA"/>
</dbReference>
<evidence type="ECO:0000256" key="9">
    <source>
        <dbReference type="RuleBase" id="RU003829"/>
    </source>
</evidence>
<dbReference type="PROSITE" id="PS01256">
    <property type="entry name" value="CULLIN_1"/>
    <property type="match status" value="1"/>
</dbReference>
<dbReference type="Gene3D" id="1.20.1310.10">
    <property type="entry name" value="Cullin Repeats"/>
    <property type="match status" value="4"/>
</dbReference>
<dbReference type="FunFam" id="1.20.1310.10:FF:000007">
    <property type="entry name" value="Cullin 1"/>
    <property type="match status" value="1"/>
</dbReference>
<dbReference type="Gene3D" id="1.10.10.10">
    <property type="entry name" value="Winged helix-like DNA-binding domain superfamily/Winged helix DNA-binding domain"/>
    <property type="match status" value="2"/>
</dbReference>
<feature type="domain" description="Cullin family profile" evidence="11">
    <location>
        <begin position="416"/>
        <end position="559"/>
    </location>
</feature>
<keyword evidence="13" id="KW-1185">Reference proteome</keyword>
<dbReference type="GO" id="GO:0070936">
    <property type="term" value="P:protein K48-linked ubiquitination"/>
    <property type="evidence" value="ECO:0007669"/>
    <property type="project" value="UniProtKB-ARBA"/>
</dbReference>
<evidence type="ECO:0000256" key="8">
    <source>
        <dbReference type="PROSITE-ProRule" id="PRU00330"/>
    </source>
</evidence>
<reference evidence="12" key="2">
    <citation type="submission" date="2025-09" db="UniProtKB">
        <authorList>
            <consortium name="Ensembl"/>
        </authorList>
    </citation>
    <scope>IDENTIFICATION</scope>
</reference>
<dbReference type="PROSITE" id="PS50069">
    <property type="entry name" value="CULLIN_2"/>
    <property type="match status" value="2"/>
</dbReference>
<evidence type="ECO:0000256" key="4">
    <source>
        <dbReference type="ARBA" id="ARBA00022499"/>
    </source>
</evidence>
<evidence type="ECO:0000256" key="5">
    <source>
        <dbReference type="ARBA" id="ARBA00022786"/>
    </source>
</evidence>
<evidence type="ECO:0000259" key="11">
    <source>
        <dbReference type="PROSITE" id="PS50069"/>
    </source>
</evidence>
<dbReference type="SUPFAM" id="SSF75632">
    <property type="entry name" value="Cullin homology domain"/>
    <property type="match status" value="1"/>
</dbReference>
<gene>
    <name evidence="12" type="primary">CUL1</name>
</gene>
<evidence type="ECO:0000256" key="1">
    <source>
        <dbReference type="ARBA" id="ARBA00004906"/>
    </source>
</evidence>
<keyword evidence="3" id="KW-0488">Methylation</keyword>
<dbReference type="InterPro" id="IPR001373">
    <property type="entry name" value="Cullin_N"/>
</dbReference>
<dbReference type="SMART" id="SM00182">
    <property type="entry name" value="CULLIN"/>
    <property type="match status" value="1"/>
</dbReference>
<dbReference type="GO" id="GO:0031625">
    <property type="term" value="F:ubiquitin protein ligase binding"/>
    <property type="evidence" value="ECO:0007669"/>
    <property type="project" value="InterPro"/>
</dbReference>
<dbReference type="FunFam" id="1.20.1310.10:FF:000011">
    <property type="entry name" value="Cullin 1"/>
    <property type="match status" value="1"/>
</dbReference>
<evidence type="ECO:0000256" key="2">
    <source>
        <dbReference type="ARBA" id="ARBA00006019"/>
    </source>
</evidence>
<dbReference type="FunFam" id="1.10.10.10:FF:000161">
    <property type="entry name" value="Cullin 1"/>
    <property type="match status" value="1"/>
</dbReference>
<evidence type="ECO:0000313" key="13">
    <source>
        <dbReference type="Proteomes" id="UP000694402"/>
    </source>
</evidence>
<dbReference type="InterPro" id="IPR036388">
    <property type="entry name" value="WH-like_DNA-bd_sf"/>
</dbReference>
<dbReference type="UniPathway" id="UPA00143"/>
<dbReference type="InterPro" id="IPR016157">
    <property type="entry name" value="Cullin_CS"/>
</dbReference>
<dbReference type="SUPFAM" id="SSF46785">
    <property type="entry name" value="Winged helix' DNA-binding domain"/>
    <property type="match status" value="1"/>
</dbReference>
<feature type="domain" description="Cullin family profile" evidence="11">
    <location>
        <begin position="560"/>
        <end position="599"/>
    </location>
</feature>
<evidence type="ECO:0000256" key="10">
    <source>
        <dbReference type="SAM" id="MobiDB-lite"/>
    </source>
</evidence>
<dbReference type="Pfam" id="PF00888">
    <property type="entry name" value="Cullin"/>
    <property type="match status" value="1"/>
</dbReference>
<name>A0A8C8DAA3_ONCTS</name>
<dbReference type="SUPFAM" id="SSF74788">
    <property type="entry name" value="Cullin repeat-like"/>
    <property type="match status" value="1"/>
</dbReference>
<keyword evidence="6" id="KW-0832">Ubl conjugation</keyword>
<evidence type="ECO:0000256" key="7">
    <source>
        <dbReference type="ARBA" id="ARBA00069612"/>
    </source>
</evidence>
<dbReference type="InterPro" id="IPR016159">
    <property type="entry name" value="Cullin_repeat-like_dom_sf"/>
</dbReference>
<dbReference type="GeneTree" id="ENSGT00940000154774"/>
<comment type="similarity">
    <text evidence="2 8 9">Belongs to the cullin family.</text>
</comment>
<feature type="region of interest" description="Disordered" evidence="10">
    <location>
        <begin position="59"/>
        <end position="79"/>
    </location>
</feature>
<dbReference type="SMART" id="SM00884">
    <property type="entry name" value="Cullin_Nedd8"/>
    <property type="match status" value="1"/>
</dbReference>
<evidence type="ECO:0000256" key="3">
    <source>
        <dbReference type="ARBA" id="ARBA00022481"/>
    </source>
</evidence>
<dbReference type="Pfam" id="PF10557">
    <property type="entry name" value="Cullin_Nedd8"/>
    <property type="match status" value="1"/>
</dbReference>
<accession>A0A8C8DAA3</accession>
<reference evidence="12" key="1">
    <citation type="submission" date="2025-08" db="UniProtKB">
        <authorList>
            <consortium name="Ensembl"/>
        </authorList>
    </citation>
    <scope>IDENTIFICATION</scope>
</reference>
<dbReference type="GO" id="GO:0019005">
    <property type="term" value="C:SCF ubiquitin ligase complex"/>
    <property type="evidence" value="ECO:0007669"/>
    <property type="project" value="UniProtKB-ARBA"/>
</dbReference>
<dbReference type="InterPro" id="IPR036317">
    <property type="entry name" value="Cullin_homology_sf"/>
</dbReference>
<dbReference type="InterPro" id="IPR016158">
    <property type="entry name" value="Cullin_homology"/>
</dbReference>
<keyword evidence="5" id="KW-0833">Ubl conjugation pathway</keyword>
<keyword evidence="4" id="KW-1017">Isopeptide bond</keyword>
<dbReference type="Ensembl" id="ENSOTST00005025497.2">
    <property type="protein sequence ID" value="ENSOTSP00005023545.2"/>
    <property type="gene ID" value="ENSOTSG00005011154.2"/>
</dbReference>
<dbReference type="FunFam" id="1.10.10.10:FF:000014">
    <property type="entry name" value="Cullin 1"/>
    <property type="match status" value="1"/>
</dbReference>
<dbReference type="InterPro" id="IPR019559">
    <property type="entry name" value="Cullin_neddylation_domain"/>
</dbReference>
<dbReference type="FunFam" id="1.20.1310.10:FF:000019">
    <property type="entry name" value="Cullin 1"/>
    <property type="match status" value="1"/>
</dbReference>
<dbReference type="PANTHER" id="PTHR11932">
    <property type="entry name" value="CULLIN"/>
    <property type="match status" value="1"/>
</dbReference>
<evidence type="ECO:0000313" key="12">
    <source>
        <dbReference type="Ensembl" id="ENSOTSP00005023545.2"/>
    </source>
</evidence>
<dbReference type="Proteomes" id="UP000694402">
    <property type="component" value="Unassembled WGS sequence"/>
</dbReference>
<dbReference type="InterPro" id="IPR059120">
    <property type="entry name" value="Cullin-like_AB"/>
</dbReference>
<comment type="pathway">
    <text evidence="1">Protein modification; protein ubiquitination.</text>
</comment>
<dbReference type="FunFam" id="1.20.1310.10:FF:000023">
    <property type="entry name" value="cullin-1"/>
    <property type="match status" value="1"/>
</dbReference>
<dbReference type="Pfam" id="PF26557">
    <property type="entry name" value="Cullin_AB"/>
    <property type="match status" value="1"/>
</dbReference>
<protein>
    <recommendedName>
        <fullName evidence="7">Cullin-1</fullName>
    </recommendedName>
</protein>
<organism evidence="12 13">
    <name type="scientific">Oncorhynchus tshawytscha</name>
    <name type="common">Chinook salmon</name>
    <name type="synonym">Salmo tshawytscha</name>
    <dbReference type="NCBI Taxonomy" id="74940"/>
    <lineage>
        <taxon>Eukaryota</taxon>
        <taxon>Metazoa</taxon>
        <taxon>Chordata</taxon>
        <taxon>Craniata</taxon>
        <taxon>Vertebrata</taxon>
        <taxon>Euteleostomi</taxon>
        <taxon>Actinopterygii</taxon>
        <taxon>Neopterygii</taxon>
        <taxon>Teleostei</taxon>
        <taxon>Protacanthopterygii</taxon>
        <taxon>Salmoniformes</taxon>
        <taxon>Salmonidae</taxon>
        <taxon>Salmoninae</taxon>
        <taxon>Oncorhynchus</taxon>
    </lineage>
</organism>